<dbReference type="SUPFAM" id="SSF49899">
    <property type="entry name" value="Concanavalin A-like lectins/glucanases"/>
    <property type="match status" value="1"/>
</dbReference>
<dbReference type="Gene3D" id="2.60.120.200">
    <property type="match status" value="1"/>
</dbReference>
<dbReference type="Ensembl" id="ENSNFUT00015008503.1">
    <property type="protein sequence ID" value="ENSNFUP00015008084.1"/>
    <property type="gene ID" value="ENSNFUG00015003964.1"/>
</dbReference>
<reference evidence="6" key="2">
    <citation type="submission" date="2025-08" db="UniProtKB">
        <authorList>
            <consortium name="Ensembl"/>
        </authorList>
    </citation>
    <scope>IDENTIFICATION</scope>
</reference>
<evidence type="ECO:0000256" key="1">
    <source>
        <dbReference type="ARBA" id="ARBA00022729"/>
    </source>
</evidence>
<feature type="chain" id="PRO_5034657823" description="Thrombospondin-like N-terminal domain-containing protein" evidence="4">
    <location>
        <begin position="24"/>
        <end position="366"/>
    </location>
</feature>
<sequence length="366" mass="40361">MIDLLLRWVAFVWALKTVPYTFGLTVIDIRDHSCPPLTVDDQKCSDNLSHPLEYSGYDLTETFLLRKGTVKEDLPSFRLGSSPLIKPTKSVFPKGLTSDYSLVSVLRVRRTTKKDRWYLWHVFDQSGETQVSVVVDGDKRVVEFSFQSVLNTTIRYTFKSRELHVLFDRQWHKLSLSVHGEFVSVYVDCKLLERRVSFDKNVVDLSGRTLITTRVEDGRPVDIELKQILIYCDPYVAEIENCDDLLKSKGDLGETGLAGNPGHTGEVGSEGQEAIDREKALKGDLGTVGPFGTNGTRGDVPGIPELPGLQGEKGEKGSAGAPGQPGKEGKRGRRGKPGEPGPRGPPGPPGTSANASEEVFKMLFIT</sequence>
<dbReference type="PANTHER" id="PTHR24637">
    <property type="entry name" value="COLLAGEN"/>
    <property type="match status" value="1"/>
</dbReference>
<dbReference type="Pfam" id="PF01391">
    <property type="entry name" value="Collagen"/>
    <property type="match status" value="1"/>
</dbReference>
<dbReference type="InterPro" id="IPR008160">
    <property type="entry name" value="Collagen"/>
</dbReference>
<evidence type="ECO:0000313" key="7">
    <source>
        <dbReference type="Proteomes" id="UP000694548"/>
    </source>
</evidence>
<dbReference type="SMART" id="SM00210">
    <property type="entry name" value="TSPN"/>
    <property type="match status" value="1"/>
</dbReference>
<dbReference type="AlphaFoldDB" id="A0A8C6KPB9"/>
<keyword evidence="7" id="KW-1185">Reference proteome</keyword>
<dbReference type="GeneTree" id="ENSGT00940000159308"/>
<protein>
    <recommendedName>
        <fullName evidence="5">Thrombospondin-like N-terminal domain-containing protein</fullName>
    </recommendedName>
</protein>
<keyword evidence="2" id="KW-0677">Repeat</keyword>
<evidence type="ECO:0000256" key="2">
    <source>
        <dbReference type="ARBA" id="ARBA00022737"/>
    </source>
</evidence>
<feature type="region of interest" description="Disordered" evidence="3">
    <location>
        <begin position="282"/>
        <end position="358"/>
    </location>
</feature>
<evidence type="ECO:0000256" key="4">
    <source>
        <dbReference type="SAM" id="SignalP"/>
    </source>
</evidence>
<name>A0A8C6KPB9_NOTFU</name>
<dbReference type="InterPro" id="IPR048287">
    <property type="entry name" value="TSPN-like_N"/>
</dbReference>
<reference evidence="6" key="3">
    <citation type="submission" date="2025-09" db="UniProtKB">
        <authorList>
            <consortium name="Ensembl"/>
        </authorList>
    </citation>
    <scope>IDENTIFICATION</scope>
</reference>
<feature type="compositionally biased region" description="Pro residues" evidence="3">
    <location>
        <begin position="339"/>
        <end position="349"/>
    </location>
</feature>
<evidence type="ECO:0000259" key="5">
    <source>
        <dbReference type="SMART" id="SM00210"/>
    </source>
</evidence>
<reference evidence="6" key="1">
    <citation type="submission" date="2014-08" db="EMBL/GenBank/DDBJ databases">
        <authorList>
            <person name="Senf B."/>
            <person name="Petzold A."/>
            <person name="Downie B.R."/>
            <person name="Koch P."/>
            <person name="Platzer M."/>
        </authorList>
    </citation>
    <scope>NUCLEOTIDE SEQUENCE [LARGE SCALE GENOMIC DNA]</scope>
    <source>
        <strain evidence="6">GRZ</strain>
    </source>
</reference>
<evidence type="ECO:0000313" key="6">
    <source>
        <dbReference type="Ensembl" id="ENSNFUP00015008084.1"/>
    </source>
</evidence>
<keyword evidence="1 4" id="KW-0732">Signal</keyword>
<accession>A0A8C6KPB9</accession>
<feature type="signal peptide" evidence="4">
    <location>
        <begin position="1"/>
        <end position="23"/>
    </location>
</feature>
<feature type="domain" description="Thrombospondin-like N-terminal" evidence="5">
    <location>
        <begin position="50"/>
        <end position="234"/>
    </location>
</feature>
<organism evidence="6 7">
    <name type="scientific">Nothobranchius furzeri</name>
    <name type="common">Turquoise killifish</name>
    <dbReference type="NCBI Taxonomy" id="105023"/>
    <lineage>
        <taxon>Eukaryota</taxon>
        <taxon>Metazoa</taxon>
        <taxon>Chordata</taxon>
        <taxon>Craniata</taxon>
        <taxon>Vertebrata</taxon>
        <taxon>Euteleostomi</taxon>
        <taxon>Actinopterygii</taxon>
        <taxon>Neopterygii</taxon>
        <taxon>Teleostei</taxon>
        <taxon>Neoteleostei</taxon>
        <taxon>Acanthomorphata</taxon>
        <taxon>Ovalentaria</taxon>
        <taxon>Atherinomorphae</taxon>
        <taxon>Cyprinodontiformes</taxon>
        <taxon>Nothobranchiidae</taxon>
        <taxon>Nothobranchius</taxon>
    </lineage>
</organism>
<dbReference type="InterPro" id="IPR013320">
    <property type="entry name" value="ConA-like_dom_sf"/>
</dbReference>
<evidence type="ECO:0000256" key="3">
    <source>
        <dbReference type="SAM" id="MobiDB-lite"/>
    </source>
</evidence>
<dbReference type="Proteomes" id="UP000694548">
    <property type="component" value="Chromosome sgr03"/>
</dbReference>
<proteinExistence type="predicted"/>